<dbReference type="Proteomes" id="UP001600888">
    <property type="component" value="Unassembled WGS sequence"/>
</dbReference>
<feature type="domain" description="Nephrocystin 3-like N-terminal" evidence="3">
    <location>
        <begin position="149"/>
        <end position="277"/>
    </location>
</feature>
<dbReference type="PANTHER" id="PTHR10039:SF14">
    <property type="entry name" value="NACHT DOMAIN-CONTAINING PROTEIN"/>
    <property type="match status" value="1"/>
</dbReference>
<proteinExistence type="predicted"/>
<evidence type="ECO:0000256" key="2">
    <source>
        <dbReference type="SAM" id="Coils"/>
    </source>
</evidence>
<comment type="caution">
    <text evidence="4">The sequence shown here is derived from an EMBL/GenBank/DDBJ whole genome shotgun (WGS) entry which is preliminary data.</text>
</comment>
<dbReference type="PANTHER" id="PTHR10039">
    <property type="entry name" value="AMELOGENIN"/>
    <property type="match status" value="1"/>
</dbReference>
<dbReference type="EMBL" id="JBAWTH010000033">
    <property type="protein sequence ID" value="KAL2284910.1"/>
    <property type="molecule type" value="Genomic_DNA"/>
</dbReference>
<keyword evidence="5" id="KW-1185">Reference proteome</keyword>
<keyword evidence="1" id="KW-0677">Repeat</keyword>
<feature type="coiled-coil region" evidence="2">
    <location>
        <begin position="95"/>
        <end position="126"/>
    </location>
</feature>
<dbReference type="Pfam" id="PF24883">
    <property type="entry name" value="NPHP3_N"/>
    <property type="match status" value="1"/>
</dbReference>
<dbReference type="InterPro" id="IPR056884">
    <property type="entry name" value="NPHP3-like_N"/>
</dbReference>
<gene>
    <name evidence="4" type="ORF">FJTKL_08467</name>
</gene>
<evidence type="ECO:0000313" key="4">
    <source>
        <dbReference type="EMBL" id="KAL2284910.1"/>
    </source>
</evidence>
<accession>A0ABR4ER52</accession>
<reference evidence="4 5" key="1">
    <citation type="submission" date="2024-03" db="EMBL/GenBank/DDBJ databases">
        <title>A high-quality draft genome sequence of Diaporthe vaccinii, a causative agent of upright dieback and viscid rot disease in cranberry plants.</title>
        <authorList>
            <person name="Sarrasin M."/>
            <person name="Lang B.F."/>
            <person name="Burger G."/>
        </authorList>
    </citation>
    <scope>NUCLEOTIDE SEQUENCE [LARGE SCALE GENOMIC DNA]</scope>
    <source>
        <strain evidence="4 5">IS7</strain>
    </source>
</reference>
<evidence type="ECO:0000256" key="1">
    <source>
        <dbReference type="ARBA" id="ARBA00022737"/>
    </source>
</evidence>
<evidence type="ECO:0000313" key="5">
    <source>
        <dbReference type="Proteomes" id="UP001600888"/>
    </source>
</evidence>
<dbReference type="Gene3D" id="3.40.50.300">
    <property type="entry name" value="P-loop containing nucleotide triphosphate hydrolases"/>
    <property type="match status" value="1"/>
</dbReference>
<evidence type="ECO:0000259" key="3">
    <source>
        <dbReference type="Pfam" id="PF24883"/>
    </source>
</evidence>
<organism evidence="4 5">
    <name type="scientific">Diaporthe vaccinii</name>
    <dbReference type="NCBI Taxonomy" id="105482"/>
    <lineage>
        <taxon>Eukaryota</taxon>
        <taxon>Fungi</taxon>
        <taxon>Dikarya</taxon>
        <taxon>Ascomycota</taxon>
        <taxon>Pezizomycotina</taxon>
        <taxon>Sordariomycetes</taxon>
        <taxon>Sordariomycetidae</taxon>
        <taxon>Diaporthales</taxon>
        <taxon>Diaporthaceae</taxon>
        <taxon>Diaporthe</taxon>
        <taxon>Diaporthe eres species complex</taxon>
    </lineage>
</organism>
<name>A0ABR4ER52_9PEZI</name>
<keyword evidence="2" id="KW-0175">Coiled coil</keyword>
<dbReference type="InterPro" id="IPR027417">
    <property type="entry name" value="P-loop_NTPase"/>
</dbReference>
<sequence length="366" mass="41661">MPDLQGYASIFKEQPEVLEVLKRFYGDIIQFYHTAFCVLGRPGAFGIRDWRRIFDSVWKTFRTKFSPVLGSLRRHRELLVQVKLTATYGAVETTRRALQETIEKSNEELKQILNVIQQKKKQILDKLGNQGPDNDKGHRRLPDQRYPTSGDWILGEHNFLKWLDPDDLSNDLLYLNGMPGAGKTTLVSRIIDGMTKETTAQQRPLLNFYFEHGQSGKTLLMDMLRAFIEQLLQQDDAIVDDLHETVLPARSSDLSSVSWLADVATRLILAQKRSSNIVVKLLVSGQRDGVIDAMVQEGACTIRLDNQRPHLRDIENFSSSALTQIKDRFPGLEEEEEMLTKLHPSRIAEASKGMFIERLPPSTGKA</sequence>
<protein>
    <recommendedName>
        <fullName evidence="3">Nephrocystin 3-like N-terminal domain-containing protein</fullName>
    </recommendedName>
</protein>
<dbReference type="SUPFAM" id="SSF52540">
    <property type="entry name" value="P-loop containing nucleoside triphosphate hydrolases"/>
    <property type="match status" value="1"/>
</dbReference>